<evidence type="ECO:0000256" key="7">
    <source>
        <dbReference type="SAM" id="Phobius"/>
    </source>
</evidence>
<organism evidence="9">
    <name type="scientific">marine metagenome</name>
    <dbReference type="NCBI Taxonomy" id="408172"/>
    <lineage>
        <taxon>unclassified sequences</taxon>
        <taxon>metagenomes</taxon>
        <taxon>ecological metagenomes</taxon>
    </lineage>
</organism>
<protein>
    <recommendedName>
        <fullName evidence="8">TRAP C4-dicarboxylate transport system permease DctM subunit domain-containing protein</fullName>
    </recommendedName>
</protein>
<dbReference type="AlphaFoldDB" id="A0A382LGN3"/>
<feature type="non-terminal residue" evidence="9">
    <location>
        <position position="229"/>
    </location>
</feature>
<evidence type="ECO:0000259" key="8">
    <source>
        <dbReference type="Pfam" id="PF06808"/>
    </source>
</evidence>
<keyword evidence="3" id="KW-0997">Cell inner membrane</keyword>
<accession>A0A382LGN3</accession>
<gene>
    <name evidence="9" type="ORF">METZ01_LOCUS287879</name>
</gene>
<keyword evidence="6 7" id="KW-0472">Membrane</keyword>
<feature type="domain" description="TRAP C4-dicarboxylate transport system permease DctM subunit" evidence="8">
    <location>
        <begin position="2"/>
        <end position="227"/>
    </location>
</feature>
<feature type="transmembrane region" description="Helical" evidence="7">
    <location>
        <begin position="167"/>
        <end position="187"/>
    </location>
</feature>
<keyword evidence="4 7" id="KW-0812">Transmembrane</keyword>
<evidence type="ECO:0000256" key="4">
    <source>
        <dbReference type="ARBA" id="ARBA00022692"/>
    </source>
</evidence>
<evidence type="ECO:0000313" key="9">
    <source>
        <dbReference type="EMBL" id="SVC35025.1"/>
    </source>
</evidence>
<feature type="transmembrane region" description="Helical" evidence="7">
    <location>
        <begin position="6"/>
        <end position="31"/>
    </location>
</feature>
<feature type="transmembrane region" description="Helical" evidence="7">
    <location>
        <begin position="94"/>
        <end position="119"/>
    </location>
</feature>
<dbReference type="PANTHER" id="PTHR33362:SF7">
    <property type="entry name" value="SLL1103 PROTEIN"/>
    <property type="match status" value="1"/>
</dbReference>
<evidence type="ECO:0000256" key="3">
    <source>
        <dbReference type="ARBA" id="ARBA00022519"/>
    </source>
</evidence>
<dbReference type="PANTHER" id="PTHR33362">
    <property type="entry name" value="SIALIC ACID TRAP TRANSPORTER PERMEASE PROTEIN SIAT-RELATED"/>
    <property type="match status" value="1"/>
</dbReference>
<evidence type="ECO:0000256" key="1">
    <source>
        <dbReference type="ARBA" id="ARBA00004429"/>
    </source>
</evidence>
<feature type="transmembrane region" description="Helical" evidence="7">
    <location>
        <begin position="131"/>
        <end position="155"/>
    </location>
</feature>
<evidence type="ECO:0000256" key="6">
    <source>
        <dbReference type="ARBA" id="ARBA00023136"/>
    </source>
</evidence>
<dbReference type="GO" id="GO:0005886">
    <property type="term" value="C:plasma membrane"/>
    <property type="evidence" value="ECO:0007669"/>
    <property type="project" value="UniProtKB-SubCell"/>
</dbReference>
<keyword evidence="5 7" id="KW-1133">Transmembrane helix</keyword>
<dbReference type="InterPro" id="IPR004681">
    <property type="entry name" value="TRAP_DctM"/>
</dbReference>
<proteinExistence type="predicted"/>
<name>A0A382LGN3_9ZZZZ</name>
<dbReference type="Pfam" id="PF06808">
    <property type="entry name" value="DctM"/>
    <property type="match status" value="1"/>
</dbReference>
<evidence type="ECO:0000256" key="2">
    <source>
        <dbReference type="ARBA" id="ARBA00022475"/>
    </source>
</evidence>
<sequence>MLGSMIVLLVIGLPLAFVTGIIAFGFALFLYGPLALPLIASRIYGFVSVYALIAVPMFVFMASVLERSGIARDLFGAMHVLSGNLRGGLAIQTMAVAVLMAAMTGIIGGEIVLLGLVALPQMLRLNYDRNLAIGTVCAGGGLGTMIPPSIVLIFYGLTAQVSIGDLFLATVIPGLLLAGIYIAYILIRCYINPDLGPPAPVENRDLSYSEKMKMVRDILLPVLVVVMVL</sequence>
<evidence type="ECO:0000256" key="5">
    <source>
        <dbReference type="ARBA" id="ARBA00022989"/>
    </source>
</evidence>
<comment type="subcellular location">
    <subcellularLocation>
        <location evidence="1">Cell inner membrane</location>
        <topology evidence="1">Multi-pass membrane protein</topology>
    </subcellularLocation>
</comment>
<dbReference type="EMBL" id="UINC01086500">
    <property type="protein sequence ID" value="SVC35025.1"/>
    <property type="molecule type" value="Genomic_DNA"/>
</dbReference>
<feature type="transmembrane region" description="Helical" evidence="7">
    <location>
        <begin position="43"/>
        <end position="65"/>
    </location>
</feature>
<keyword evidence="2" id="KW-1003">Cell membrane</keyword>
<dbReference type="InterPro" id="IPR010656">
    <property type="entry name" value="DctM"/>
</dbReference>
<reference evidence="9" key="1">
    <citation type="submission" date="2018-05" db="EMBL/GenBank/DDBJ databases">
        <authorList>
            <person name="Lanie J.A."/>
            <person name="Ng W.-L."/>
            <person name="Kazmierczak K.M."/>
            <person name="Andrzejewski T.M."/>
            <person name="Davidsen T.M."/>
            <person name="Wayne K.J."/>
            <person name="Tettelin H."/>
            <person name="Glass J.I."/>
            <person name="Rusch D."/>
            <person name="Podicherti R."/>
            <person name="Tsui H.-C.T."/>
            <person name="Winkler M.E."/>
        </authorList>
    </citation>
    <scope>NUCLEOTIDE SEQUENCE</scope>
</reference>
<dbReference type="GO" id="GO:0022857">
    <property type="term" value="F:transmembrane transporter activity"/>
    <property type="evidence" value="ECO:0007669"/>
    <property type="project" value="TreeGrafter"/>
</dbReference>